<dbReference type="SUPFAM" id="SSF46894">
    <property type="entry name" value="C-terminal effector domain of the bipartite response regulators"/>
    <property type="match status" value="1"/>
</dbReference>
<dbReference type="RefSeq" id="WP_043747101.1">
    <property type="nucleotide sequence ID" value="NZ_AQQX01000002.1"/>
</dbReference>
<evidence type="ECO:0000313" key="3">
    <source>
        <dbReference type="Proteomes" id="UP000030004"/>
    </source>
</evidence>
<dbReference type="EMBL" id="AQQX01000002">
    <property type="protein sequence ID" value="KGM49744.1"/>
    <property type="molecule type" value="Genomic_DNA"/>
</dbReference>
<keyword evidence="2" id="KW-0808">Transferase</keyword>
<comment type="caution">
    <text evidence="2">The sequence shown here is derived from an EMBL/GenBank/DDBJ whole genome shotgun (WGS) entry which is preliminary data.</text>
</comment>
<dbReference type="STRING" id="1461694.ATO9_06955"/>
<gene>
    <name evidence="2" type="ORF">ATO9_06955</name>
</gene>
<evidence type="ECO:0000256" key="1">
    <source>
        <dbReference type="SAM" id="Phobius"/>
    </source>
</evidence>
<dbReference type="InterPro" id="IPR016032">
    <property type="entry name" value="Sig_transdc_resp-reg_C-effctor"/>
</dbReference>
<dbReference type="Proteomes" id="UP000030004">
    <property type="component" value="Unassembled WGS sequence"/>
</dbReference>
<keyword evidence="1" id="KW-0812">Transmembrane</keyword>
<accession>A0A0A0EH77</accession>
<name>A0A0A0EH77_9RHOB</name>
<dbReference type="GO" id="GO:0003677">
    <property type="term" value="F:DNA binding"/>
    <property type="evidence" value="ECO:0007669"/>
    <property type="project" value="InterPro"/>
</dbReference>
<keyword evidence="3" id="KW-1185">Reference proteome</keyword>
<dbReference type="eggNOG" id="COG3710">
    <property type="taxonomic scope" value="Bacteria"/>
</dbReference>
<dbReference type="Gene3D" id="1.10.10.10">
    <property type="entry name" value="Winged helix-like DNA-binding domain superfamily/Winged helix DNA-binding domain"/>
    <property type="match status" value="1"/>
</dbReference>
<evidence type="ECO:0000313" key="2">
    <source>
        <dbReference type="EMBL" id="KGM49744.1"/>
    </source>
</evidence>
<dbReference type="InterPro" id="IPR036388">
    <property type="entry name" value="WH-like_DNA-bd_sf"/>
</dbReference>
<dbReference type="GO" id="GO:0016301">
    <property type="term" value="F:kinase activity"/>
    <property type="evidence" value="ECO:0007669"/>
    <property type="project" value="UniProtKB-KW"/>
</dbReference>
<dbReference type="AlphaFoldDB" id="A0A0A0EH77"/>
<protein>
    <submittedName>
        <fullName evidence="2">Histidine kinase</fullName>
    </submittedName>
</protein>
<keyword evidence="1" id="KW-0472">Membrane</keyword>
<keyword evidence="2" id="KW-0418">Kinase</keyword>
<reference evidence="2 3" key="1">
    <citation type="journal article" date="2015" name="Antonie Van Leeuwenhoek">
        <title>Pseudooceanicola atlanticus gen. nov. sp. nov., isolated from surface seawater of the Atlantic Ocean and reclassification of Oceanicola batsensis, Oceanicola marinus, Oceanicola nitratireducens, Oceanicola nanhaiensis, Oceanicola antarcticus and Oceanicola flagellatus, as Pseudooceanicola batsensis comb. nov., Pseudooceanicola marinus comb. nov., Pseudooceanicola nitratireducens comb. nov., Pseudooceanicola nanhaiensis comb. nov., Pseudooceanicola antarcticus comb. nov., and Pseudooceanicola flagellatus comb. nov.</title>
        <authorList>
            <person name="Lai Q."/>
            <person name="Li G."/>
            <person name="Liu X."/>
            <person name="Du Y."/>
            <person name="Sun F."/>
            <person name="Shao Z."/>
        </authorList>
    </citation>
    <scope>NUCLEOTIDE SEQUENCE [LARGE SCALE GENOMIC DNA]</scope>
    <source>
        <strain evidence="2 3">22II-s11g</strain>
    </source>
</reference>
<dbReference type="OrthoDB" id="7842088at2"/>
<feature type="transmembrane region" description="Helical" evidence="1">
    <location>
        <begin position="92"/>
        <end position="118"/>
    </location>
</feature>
<sequence length="237" mass="25896">MTVQSDSTEFAADIRRVGTRVVTIGIAAIVLMLVIGGVILFLTLPDAGVFNERVERIFVENDTLTGDAEIKLLEILAQSGTAFAETLAGYRIVIFVLMVFATALLVAALVFLVILITLNRRMAEIERAGIEVNSLLISRDEKTVYLNNHGFKLTDAAMETLSILAEARLDDEMLTGAQIEAMISGRNVADCEEAAGATRIKRLRDTLGNQLVSELLVRNIARRGYMLSVGKDVIRVI</sequence>
<feature type="transmembrane region" description="Helical" evidence="1">
    <location>
        <begin position="21"/>
        <end position="44"/>
    </location>
</feature>
<keyword evidence="1" id="KW-1133">Transmembrane helix</keyword>
<proteinExistence type="predicted"/>
<organism evidence="2 3">
    <name type="scientific">Pseudooceanicola atlanticus</name>
    <dbReference type="NCBI Taxonomy" id="1461694"/>
    <lineage>
        <taxon>Bacteria</taxon>
        <taxon>Pseudomonadati</taxon>
        <taxon>Pseudomonadota</taxon>
        <taxon>Alphaproteobacteria</taxon>
        <taxon>Rhodobacterales</taxon>
        <taxon>Paracoccaceae</taxon>
        <taxon>Pseudooceanicola</taxon>
    </lineage>
</organism>
<dbReference type="GO" id="GO:0006355">
    <property type="term" value="P:regulation of DNA-templated transcription"/>
    <property type="evidence" value="ECO:0007669"/>
    <property type="project" value="InterPro"/>
</dbReference>